<evidence type="ECO:0000256" key="7">
    <source>
        <dbReference type="RuleBase" id="RU003346"/>
    </source>
</evidence>
<keyword evidence="4 8" id="KW-0812">Transmembrane</keyword>
<dbReference type="SUPFAM" id="SSF103473">
    <property type="entry name" value="MFS general substrate transporter"/>
    <property type="match status" value="1"/>
</dbReference>
<feature type="transmembrane region" description="Helical" evidence="8">
    <location>
        <begin position="309"/>
        <end position="331"/>
    </location>
</feature>
<dbReference type="InterPro" id="IPR020846">
    <property type="entry name" value="MFS_dom"/>
</dbReference>
<dbReference type="EMBL" id="CM026428">
    <property type="protein sequence ID" value="KAG0566811.1"/>
    <property type="molecule type" value="Genomic_DNA"/>
</dbReference>
<keyword evidence="6 8" id="KW-0472">Membrane</keyword>
<feature type="transmembrane region" description="Helical" evidence="8">
    <location>
        <begin position="269"/>
        <end position="289"/>
    </location>
</feature>
<feature type="domain" description="Major facilitator superfamily (MFS) profile" evidence="9">
    <location>
        <begin position="26"/>
        <end position="542"/>
    </location>
</feature>
<dbReference type="Gene3D" id="1.20.1250.20">
    <property type="entry name" value="MFS general substrate transporter like domains"/>
    <property type="match status" value="2"/>
</dbReference>
<feature type="transmembrane region" description="Helical" evidence="8">
    <location>
        <begin position="520"/>
        <end position="538"/>
    </location>
</feature>
<evidence type="ECO:0000256" key="1">
    <source>
        <dbReference type="ARBA" id="ARBA00004141"/>
    </source>
</evidence>
<feature type="transmembrane region" description="Helical" evidence="8">
    <location>
        <begin position="63"/>
        <end position="87"/>
    </location>
</feature>
<evidence type="ECO:0000256" key="5">
    <source>
        <dbReference type="ARBA" id="ARBA00022989"/>
    </source>
</evidence>
<protein>
    <recommendedName>
        <fullName evidence="9">Major facilitator superfamily (MFS) profile domain-containing protein</fullName>
    </recommendedName>
</protein>
<feature type="transmembrane region" description="Helical" evidence="8">
    <location>
        <begin position="21"/>
        <end position="51"/>
    </location>
</feature>
<reference evidence="10" key="1">
    <citation type="submission" date="2020-06" db="EMBL/GenBank/DDBJ databases">
        <title>WGS assembly of Ceratodon purpureus strain R40.</title>
        <authorList>
            <person name="Carey S.B."/>
            <person name="Jenkins J."/>
            <person name="Shu S."/>
            <person name="Lovell J.T."/>
            <person name="Sreedasyam A."/>
            <person name="Maumus F."/>
            <person name="Tiley G.P."/>
            <person name="Fernandez-Pozo N."/>
            <person name="Barry K."/>
            <person name="Chen C."/>
            <person name="Wang M."/>
            <person name="Lipzen A."/>
            <person name="Daum C."/>
            <person name="Saski C.A."/>
            <person name="Payton A.C."/>
            <person name="Mcbreen J.C."/>
            <person name="Conrad R.E."/>
            <person name="Kollar L.M."/>
            <person name="Olsson S."/>
            <person name="Huttunen S."/>
            <person name="Landis J.B."/>
            <person name="Wickett N.J."/>
            <person name="Johnson M.G."/>
            <person name="Rensing S.A."/>
            <person name="Grimwood J."/>
            <person name="Schmutz J."/>
            <person name="Mcdaniel S.F."/>
        </authorList>
    </citation>
    <scope>NUCLEOTIDE SEQUENCE</scope>
    <source>
        <strain evidence="10">R40</strain>
    </source>
</reference>
<evidence type="ECO:0000259" key="9">
    <source>
        <dbReference type="PROSITE" id="PS50850"/>
    </source>
</evidence>
<evidence type="ECO:0000313" key="10">
    <source>
        <dbReference type="EMBL" id="KAG0566811.1"/>
    </source>
</evidence>
<feature type="transmembrane region" description="Helical" evidence="8">
    <location>
        <begin position="449"/>
        <end position="475"/>
    </location>
</feature>
<name>A0A8T0H466_CERPU</name>
<proteinExistence type="inferred from homology"/>
<comment type="similarity">
    <text evidence="2 7">Belongs to the major facilitator superfamily. Sugar transporter (TC 2.A.1.1) family.</text>
</comment>
<organism evidence="10 11">
    <name type="scientific">Ceratodon purpureus</name>
    <name type="common">Fire moss</name>
    <name type="synonym">Dicranum purpureum</name>
    <dbReference type="NCBI Taxonomy" id="3225"/>
    <lineage>
        <taxon>Eukaryota</taxon>
        <taxon>Viridiplantae</taxon>
        <taxon>Streptophyta</taxon>
        <taxon>Embryophyta</taxon>
        <taxon>Bryophyta</taxon>
        <taxon>Bryophytina</taxon>
        <taxon>Bryopsida</taxon>
        <taxon>Dicranidae</taxon>
        <taxon>Pseudoditrichales</taxon>
        <taxon>Ditrichaceae</taxon>
        <taxon>Ceratodon</taxon>
    </lineage>
</organism>
<evidence type="ECO:0000256" key="3">
    <source>
        <dbReference type="ARBA" id="ARBA00022448"/>
    </source>
</evidence>
<sequence length="581" mass="62423">MEFAGEDDTTPLRRTPSASKYFVFLLALAAGIGGFLFGYDTGVISGALLFIRDDFDSVKKSSFLQEAIVSMAIAGAVVGAAVGGLLNDRLGRKFCILASDIVFAMGALLMAAAPGPTILICGRFLVGLGVGVASMTVPLYIAEVSPPEKRGSLVTLNVLMITTGQFLSYVINFGFTKVPGNWRWMLGVAALPAILQAVLFCFLPESPRWLVRQKRFDEAVSVLERLYPTGEGTAAYDEVAAAASEWQEEGTQVQGTNFRDILATKEKRMALTAGVGIQVFQQLVGINTVMYYSPSIIELAGYASHETALLLSAGVAAMNAVGTVVGIFLIDRCGRRRLAILSLVGVFTALCLLSAAFRLTSTSSPDITWTTSQPDKTDFTCPAFPYSGNSSTFQFPATCTGCLQANCGFCAAAHDEMQPGSCFVYTDNAEHVCQDLVRSWFTRGCPSNYGWLALLGLVLYLLTFAPGMGPVPWTINSEIYALQDRGVCGGIAATANWFSNFLVAQTFLSLTDALGTSFTFLLFAGLTVLALVFVLCYVPETKGLSFEEVEALFKSRASSPSWTPFLRADSKYTVVGDEHQN</sequence>
<dbReference type="Proteomes" id="UP000822688">
    <property type="component" value="Chromosome 7"/>
</dbReference>
<dbReference type="PROSITE" id="PS00217">
    <property type="entry name" value="SUGAR_TRANSPORT_2"/>
    <property type="match status" value="1"/>
</dbReference>
<dbReference type="InterPro" id="IPR036259">
    <property type="entry name" value="MFS_trans_sf"/>
</dbReference>
<dbReference type="InterPro" id="IPR003663">
    <property type="entry name" value="Sugar/inositol_transpt"/>
</dbReference>
<feature type="transmembrane region" description="Helical" evidence="8">
    <location>
        <begin position="487"/>
        <end position="508"/>
    </location>
</feature>
<evidence type="ECO:0000256" key="4">
    <source>
        <dbReference type="ARBA" id="ARBA00022692"/>
    </source>
</evidence>
<dbReference type="GO" id="GO:0022857">
    <property type="term" value="F:transmembrane transporter activity"/>
    <property type="evidence" value="ECO:0007669"/>
    <property type="project" value="InterPro"/>
</dbReference>
<feature type="transmembrane region" description="Helical" evidence="8">
    <location>
        <begin position="184"/>
        <end position="203"/>
    </location>
</feature>
<evidence type="ECO:0000313" key="11">
    <source>
        <dbReference type="Proteomes" id="UP000822688"/>
    </source>
</evidence>
<feature type="transmembrane region" description="Helical" evidence="8">
    <location>
        <begin position="153"/>
        <end position="172"/>
    </location>
</feature>
<dbReference type="Pfam" id="PF00083">
    <property type="entry name" value="Sugar_tr"/>
    <property type="match status" value="2"/>
</dbReference>
<dbReference type="GO" id="GO:0016020">
    <property type="term" value="C:membrane"/>
    <property type="evidence" value="ECO:0007669"/>
    <property type="project" value="UniProtKB-SubCell"/>
</dbReference>
<feature type="transmembrane region" description="Helical" evidence="8">
    <location>
        <begin position="94"/>
        <end position="111"/>
    </location>
</feature>
<feature type="transmembrane region" description="Helical" evidence="8">
    <location>
        <begin position="338"/>
        <end position="357"/>
    </location>
</feature>
<keyword evidence="5 8" id="KW-1133">Transmembrane helix</keyword>
<dbReference type="InterPro" id="IPR005829">
    <property type="entry name" value="Sugar_transporter_CS"/>
</dbReference>
<evidence type="ECO:0000256" key="8">
    <source>
        <dbReference type="SAM" id="Phobius"/>
    </source>
</evidence>
<comment type="subcellular location">
    <subcellularLocation>
        <location evidence="1">Membrane</location>
        <topology evidence="1">Multi-pass membrane protein</topology>
    </subcellularLocation>
</comment>
<dbReference type="PANTHER" id="PTHR48020:SF12">
    <property type="entry name" value="PROTON MYO-INOSITOL COTRANSPORTER"/>
    <property type="match status" value="1"/>
</dbReference>
<evidence type="ECO:0000256" key="6">
    <source>
        <dbReference type="ARBA" id="ARBA00023136"/>
    </source>
</evidence>
<dbReference type="PANTHER" id="PTHR48020">
    <property type="entry name" value="PROTON MYO-INOSITOL COTRANSPORTER"/>
    <property type="match status" value="1"/>
</dbReference>
<accession>A0A8T0H466</accession>
<dbReference type="AlphaFoldDB" id="A0A8T0H466"/>
<keyword evidence="11" id="KW-1185">Reference proteome</keyword>
<dbReference type="InterPro" id="IPR005828">
    <property type="entry name" value="MFS_sugar_transport-like"/>
</dbReference>
<dbReference type="InterPro" id="IPR050814">
    <property type="entry name" value="Myo-inositol_Transporter"/>
</dbReference>
<dbReference type="PROSITE" id="PS50850">
    <property type="entry name" value="MFS"/>
    <property type="match status" value="1"/>
</dbReference>
<comment type="caution">
    <text evidence="10">The sequence shown here is derived from an EMBL/GenBank/DDBJ whole genome shotgun (WGS) entry which is preliminary data.</text>
</comment>
<keyword evidence="3 7" id="KW-0813">Transport</keyword>
<evidence type="ECO:0000256" key="2">
    <source>
        <dbReference type="ARBA" id="ARBA00010992"/>
    </source>
</evidence>
<dbReference type="NCBIfam" id="TIGR00879">
    <property type="entry name" value="SP"/>
    <property type="match status" value="1"/>
</dbReference>
<dbReference type="PRINTS" id="PR00171">
    <property type="entry name" value="SUGRTRNSPORT"/>
</dbReference>
<gene>
    <name evidence="10" type="ORF">KC19_7G089300</name>
</gene>
<feature type="transmembrane region" description="Helical" evidence="8">
    <location>
        <begin position="117"/>
        <end position="141"/>
    </location>
</feature>